<evidence type="ECO:0000256" key="3">
    <source>
        <dbReference type="ARBA" id="ARBA00004389"/>
    </source>
</evidence>
<feature type="region of interest" description="Disordered" evidence="14">
    <location>
        <begin position="257"/>
        <end position="284"/>
    </location>
</feature>
<dbReference type="GO" id="GO:0016853">
    <property type="term" value="F:isomerase activity"/>
    <property type="evidence" value="ECO:0007669"/>
    <property type="project" value="UniProtKB-KW"/>
</dbReference>
<dbReference type="GO" id="GO:0031966">
    <property type="term" value="C:mitochondrial membrane"/>
    <property type="evidence" value="ECO:0007669"/>
    <property type="project" value="UniProtKB-SubCell"/>
</dbReference>
<dbReference type="Gene3D" id="3.40.50.720">
    <property type="entry name" value="NAD(P)-binding Rossmann-like Domain"/>
    <property type="match status" value="1"/>
</dbReference>
<comment type="catalytic activity">
    <reaction evidence="12">
        <text>a (2S)-2-hydroxycarboxylate + O2 = a 2-oxocarboxylate + H2O2</text>
        <dbReference type="Rhea" id="RHEA:16789"/>
        <dbReference type="ChEBI" id="CHEBI:15379"/>
        <dbReference type="ChEBI" id="CHEBI:16240"/>
        <dbReference type="ChEBI" id="CHEBI:35179"/>
        <dbReference type="ChEBI" id="CHEBI:58123"/>
        <dbReference type="EC" id="1.1.3.15"/>
    </reaction>
    <physiologicalReaction direction="left-to-right" evidence="12">
        <dbReference type="Rhea" id="RHEA:16790"/>
    </physiologicalReaction>
</comment>
<comment type="cofactor">
    <cofactor evidence="1">
        <name>FMN</name>
        <dbReference type="ChEBI" id="CHEBI:58210"/>
    </cofactor>
</comment>
<reference evidence="16 17" key="1">
    <citation type="submission" date="2013-11" db="EMBL/GenBank/DDBJ databases">
        <title>The Damaraland mole rat (Fukomys damarensis) genome and evolution of African mole rats.</title>
        <authorList>
            <person name="Gladyshev V.N."/>
            <person name="Fang X."/>
        </authorList>
    </citation>
    <scope>NUCLEOTIDE SEQUENCE [LARGE SCALE GENOMIC DNA]</scope>
    <source>
        <tissue evidence="16">Liver</tissue>
    </source>
</reference>
<evidence type="ECO:0000256" key="14">
    <source>
        <dbReference type="SAM" id="MobiDB-lite"/>
    </source>
</evidence>
<dbReference type="GO" id="GO:0005789">
    <property type="term" value="C:endoplasmic reticulum membrane"/>
    <property type="evidence" value="ECO:0007669"/>
    <property type="project" value="UniProtKB-SubCell"/>
</dbReference>
<dbReference type="GO" id="GO:0006694">
    <property type="term" value="P:steroid biosynthetic process"/>
    <property type="evidence" value="ECO:0007669"/>
    <property type="project" value="InterPro"/>
</dbReference>
<evidence type="ECO:0000256" key="13">
    <source>
        <dbReference type="ARBA" id="ARBA00029327"/>
    </source>
</evidence>
<protein>
    <submittedName>
        <fullName evidence="16">3 beta-hydroxysteroid dehydrogenase/Delta 5--&gt;4-isomerase</fullName>
    </submittedName>
</protein>
<evidence type="ECO:0000256" key="8">
    <source>
        <dbReference type="ARBA" id="ARBA00023002"/>
    </source>
</evidence>
<evidence type="ECO:0000256" key="5">
    <source>
        <dbReference type="ARBA" id="ARBA00022692"/>
    </source>
</evidence>
<dbReference type="GO" id="GO:0010181">
    <property type="term" value="F:FMN binding"/>
    <property type="evidence" value="ECO:0007669"/>
    <property type="project" value="InterPro"/>
</dbReference>
<dbReference type="EMBL" id="KN123439">
    <property type="protein sequence ID" value="KFO25030.1"/>
    <property type="molecule type" value="Genomic_DNA"/>
</dbReference>
<dbReference type="InterPro" id="IPR037396">
    <property type="entry name" value="FMN_HAD"/>
</dbReference>
<dbReference type="PANTHER" id="PTHR10578">
    <property type="entry name" value="S -2-HYDROXY-ACID OXIDASE-RELATED"/>
    <property type="match status" value="1"/>
</dbReference>
<dbReference type="PROSITE" id="PS00557">
    <property type="entry name" value="FMN_HYDROXY_ACID_DH_1"/>
    <property type="match status" value="1"/>
</dbReference>
<evidence type="ECO:0000256" key="6">
    <source>
        <dbReference type="ARBA" id="ARBA00022824"/>
    </source>
</evidence>
<dbReference type="InterPro" id="IPR000262">
    <property type="entry name" value="FMN-dep_DH"/>
</dbReference>
<dbReference type="Pfam" id="PF01070">
    <property type="entry name" value="FMN_dh"/>
    <property type="match status" value="3"/>
</dbReference>
<evidence type="ECO:0000256" key="11">
    <source>
        <dbReference type="ARBA" id="ARBA00024042"/>
    </source>
</evidence>
<dbReference type="STRING" id="885580.ENSFDAP00000015593"/>
<dbReference type="FunFam" id="3.40.50.720:FF:000220">
    <property type="entry name" value="3 beta-hydroxysteroid dehydrogenase/Delta 5--&gt;4-isomerase type 1"/>
    <property type="match status" value="1"/>
</dbReference>
<keyword evidence="17" id="KW-1185">Reference proteome</keyword>
<proteinExistence type="inferred from homology"/>
<dbReference type="InterPro" id="IPR008259">
    <property type="entry name" value="FMN_hydac_DH_AS"/>
</dbReference>
<evidence type="ECO:0000313" key="17">
    <source>
        <dbReference type="Proteomes" id="UP000028990"/>
    </source>
</evidence>
<dbReference type="CDD" id="cd02809">
    <property type="entry name" value="alpha_hydroxyacid_oxid_FMN"/>
    <property type="match status" value="1"/>
</dbReference>
<evidence type="ECO:0000259" key="15">
    <source>
        <dbReference type="PROSITE" id="PS51349"/>
    </source>
</evidence>
<keyword evidence="5" id="KW-0812">Transmembrane</keyword>
<dbReference type="Pfam" id="PF01073">
    <property type="entry name" value="3Beta_HSD"/>
    <property type="match status" value="1"/>
</dbReference>
<feature type="compositionally biased region" description="Basic and acidic residues" evidence="14">
    <location>
        <begin position="257"/>
        <end position="277"/>
    </location>
</feature>
<evidence type="ECO:0000256" key="2">
    <source>
        <dbReference type="ARBA" id="ARBA00004304"/>
    </source>
</evidence>
<comment type="similarity">
    <text evidence="11">Belongs to the FMN-dependent alpha-hydroxy acid dehydrogenase family.</text>
</comment>
<gene>
    <name evidence="16" type="ORF">H920_13575</name>
</gene>
<keyword evidence="16" id="KW-0413">Isomerase</keyword>
<evidence type="ECO:0000313" key="16">
    <source>
        <dbReference type="EMBL" id="KFO25030.1"/>
    </source>
</evidence>
<dbReference type="GO" id="GO:0003973">
    <property type="term" value="F:(S)-2-hydroxy-acid oxidase activity"/>
    <property type="evidence" value="ECO:0007669"/>
    <property type="project" value="UniProtKB-EC"/>
</dbReference>
<dbReference type="InterPro" id="IPR036291">
    <property type="entry name" value="NAD(P)-bd_dom_sf"/>
</dbReference>
<dbReference type="AlphaFoldDB" id="A0A091D464"/>
<dbReference type="GO" id="GO:0016616">
    <property type="term" value="F:oxidoreductase activity, acting on the CH-OH group of donors, NAD or NADP as acceptor"/>
    <property type="evidence" value="ECO:0007669"/>
    <property type="project" value="InterPro"/>
</dbReference>
<dbReference type="InterPro" id="IPR002225">
    <property type="entry name" value="3Beta_OHSteriod_DH/Estase"/>
</dbReference>
<dbReference type="Proteomes" id="UP000028990">
    <property type="component" value="Unassembled WGS sequence"/>
</dbReference>
<comment type="subcellular location">
    <subcellularLocation>
        <location evidence="3">Endoplasmic reticulum membrane</location>
        <topology evidence="3">Single-pass membrane protein</topology>
    </subcellularLocation>
    <subcellularLocation>
        <location evidence="2">Mitochondrion membrane</location>
        <topology evidence="2">Single-pass membrane protein</topology>
    </subcellularLocation>
</comment>
<dbReference type="SUPFAM" id="SSF51395">
    <property type="entry name" value="FMN-linked oxidoreductases"/>
    <property type="match status" value="1"/>
</dbReference>
<dbReference type="PROSITE" id="PS51349">
    <property type="entry name" value="FMN_HYDROXY_ACID_DH_2"/>
    <property type="match status" value="1"/>
</dbReference>
<keyword evidence="7" id="KW-1133">Transmembrane helix</keyword>
<dbReference type="Gene3D" id="3.20.20.70">
    <property type="entry name" value="Aldolase class I"/>
    <property type="match status" value="3"/>
</dbReference>
<dbReference type="SUPFAM" id="SSF51735">
    <property type="entry name" value="NAD(P)-binding Rossmann-fold domains"/>
    <property type="match status" value="1"/>
</dbReference>
<dbReference type="PANTHER" id="PTHR10578:SF149">
    <property type="entry name" value="2-HYDROXYACID OXIDASE 2"/>
    <property type="match status" value="1"/>
</dbReference>
<keyword evidence="8" id="KW-0560">Oxidoreductase</keyword>
<evidence type="ECO:0000256" key="12">
    <source>
        <dbReference type="ARBA" id="ARBA00029325"/>
    </source>
</evidence>
<accession>A0A091D464</accession>
<dbReference type="InterPro" id="IPR013785">
    <property type="entry name" value="Aldolase_TIM"/>
</dbReference>
<comment type="catalytic activity">
    <reaction evidence="13">
        <text>2-hydroxyoctanoate + O2 = 2-oxooctanoate + H2O2</text>
        <dbReference type="Rhea" id="RHEA:67940"/>
        <dbReference type="ChEBI" id="CHEBI:15379"/>
        <dbReference type="ChEBI" id="CHEBI:16240"/>
        <dbReference type="ChEBI" id="CHEBI:133514"/>
        <dbReference type="ChEBI" id="CHEBI:176689"/>
    </reaction>
    <physiologicalReaction direction="left-to-right" evidence="13">
        <dbReference type="Rhea" id="RHEA:67941"/>
    </physiologicalReaction>
</comment>
<keyword evidence="10" id="KW-0472">Membrane</keyword>
<dbReference type="GO" id="GO:0001561">
    <property type="term" value="P:fatty acid alpha-oxidation"/>
    <property type="evidence" value="ECO:0007669"/>
    <property type="project" value="TreeGrafter"/>
</dbReference>
<evidence type="ECO:0000256" key="10">
    <source>
        <dbReference type="ARBA" id="ARBA00023136"/>
    </source>
</evidence>
<evidence type="ECO:0000256" key="9">
    <source>
        <dbReference type="ARBA" id="ARBA00023128"/>
    </source>
</evidence>
<dbReference type="eggNOG" id="KOG1430">
    <property type="taxonomic scope" value="Eukaryota"/>
</dbReference>
<keyword evidence="9" id="KW-0496">Mitochondrion</keyword>
<dbReference type="InterPro" id="IPR012133">
    <property type="entry name" value="Alpha-hydoxy_acid_DH_FMN"/>
</dbReference>
<organism evidence="16 17">
    <name type="scientific">Fukomys damarensis</name>
    <name type="common">Damaraland mole rat</name>
    <name type="synonym">Cryptomys damarensis</name>
    <dbReference type="NCBI Taxonomy" id="885580"/>
    <lineage>
        <taxon>Eukaryota</taxon>
        <taxon>Metazoa</taxon>
        <taxon>Chordata</taxon>
        <taxon>Craniata</taxon>
        <taxon>Vertebrata</taxon>
        <taxon>Euteleostomi</taxon>
        <taxon>Mammalia</taxon>
        <taxon>Eutheria</taxon>
        <taxon>Euarchontoglires</taxon>
        <taxon>Glires</taxon>
        <taxon>Rodentia</taxon>
        <taxon>Hystricomorpha</taxon>
        <taxon>Bathyergidae</taxon>
        <taxon>Fukomys</taxon>
    </lineage>
</organism>
<dbReference type="GO" id="GO:0005782">
    <property type="term" value="C:peroxisomal matrix"/>
    <property type="evidence" value="ECO:0007669"/>
    <property type="project" value="TreeGrafter"/>
</dbReference>
<keyword evidence="6" id="KW-0256">Endoplasmic reticulum</keyword>
<sequence>MSLVCLTDFETLARQRLSKTTWDYIEGGADEGITRDDNVAAFKRFRLRPRYLRDVSEVDTRTTIQGEEISAPICIAPSGFHRIAWPDGEMSTARAAQAAGTCYITSTYASCTLEDIVAAAPRGLRWFQLYVQTNWELNKQLIQRAESLGFQALVITVDVPVPGKRRNDIRNQVDLKLNLMLKDLRSPEESITQLPIILKGILTKEDAELAVKHKVQGIIVSNHGGRQLDEVPASELEECKRAQQNLGCPKCTYLSNRSRESREKPAIDEQRGTDKNPETIQNSLFQDSRPCGGADYDVPPYTFAGQIQIWSGGGLVTAELQGVIDALMEVVTAVKGKIEVYMDGGVRTGNDVLKTLALGAKCIFLGRPILWGLACKGECGVEEVLNILKTEFHTSMVLAGATAVPCVLLAALTMTGWSCLVTGAGGFLGKRIVHLLVHEEKLQEVRALDKAFTPQTKEEFSKLQTKTKVTLLEGDIRDAPCLRTACQGISVVIHAASVIDVSGAVPRETIVDINLRGTQLLLEACVQASVPFFIYTSSIEVAGPNSYKEIVQNAHEDEQHESTWSAPYPSSKKLAEKAVLKANGCTLRNGGTLYTCALRPSYIYGEGSPFLSSVMGRALKNDGILKSTGKFSIASQVYVGNVAWAHVLASRALRDPNKAPNIQGQFYYVSDDTPHQSYDNLHYNLSKECGLCLDSSPGIPLSVMYWLAFLLEMVSLLLSPIYSYHPPFNRHLVTLSNSVFTVTYEKAQRDLEYEPLFSWEEAKRKTGEWIGSLVQQHKGALKTKTQ</sequence>
<name>A0A091D464_FUKDA</name>
<feature type="domain" description="FMN hydroxy acid dehydrogenase" evidence="15">
    <location>
        <begin position="1"/>
        <end position="417"/>
    </location>
</feature>
<evidence type="ECO:0000256" key="7">
    <source>
        <dbReference type="ARBA" id="ARBA00022989"/>
    </source>
</evidence>
<comment type="similarity">
    <text evidence="4">Belongs to the 3-beta-HSD family.</text>
</comment>
<evidence type="ECO:0000256" key="4">
    <source>
        <dbReference type="ARBA" id="ARBA00009219"/>
    </source>
</evidence>
<evidence type="ECO:0000256" key="1">
    <source>
        <dbReference type="ARBA" id="ARBA00001917"/>
    </source>
</evidence>